<dbReference type="InterPro" id="IPR036770">
    <property type="entry name" value="Ankyrin_rpt-contain_sf"/>
</dbReference>
<dbReference type="EC" id="3.2.1.14" evidence="3"/>
<evidence type="ECO:0000256" key="12">
    <source>
        <dbReference type="ARBA" id="ARBA00023326"/>
    </source>
</evidence>
<keyword evidence="12" id="KW-0624">Polysaccharide degradation</keyword>
<dbReference type="PROSITE" id="PS50941">
    <property type="entry name" value="CHIT_BIND_I_2"/>
    <property type="match status" value="2"/>
</dbReference>
<dbReference type="SMART" id="SM00248">
    <property type="entry name" value="ANK"/>
    <property type="match status" value="13"/>
</dbReference>
<dbReference type="Gene3D" id="1.25.40.20">
    <property type="entry name" value="Ankyrin repeat-containing domain"/>
    <property type="match status" value="5"/>
</dbReference>
<feature type="repeat" description="ANK" evidence="13">
    <location>
        <begin position="432"/>
        <end position="455"/>
    </location>
</feature>
<dbReference type="CDD" id="cd00035">
    <property type="entry name" value="ChtBD1"/>
    <property type="match status" value="2"/>
</dbReference>
<keyword evidence="19" id="KW-1185">Reference proteome</keyword>
<dbReference type="SUPFAM" id="SSF48403">
    <property type="entry name" value="Ankyrin repeat"/>
    <property type="match status" value="2"/>
</dbReference>
<dbReference type="Pfam" id="PF00704">
    <property type="entry name" value="Glyco_hydro_18"/>
    <property type="match status" value="1"/>
</dbReference>
<dbReference type="SMART" id="SM00270">
    <property type="entry name" value="ChtBD1"/>
    <property type="match status" value="3"/>
</dbReference>
<feature type="disulfide bond" evidence="14">
    <location>
        <begin position="586"/>
        <end position="598"/>
    </location>
</feature>
<accession>A0A8H4M9S0</accession>
<dbReference type="Pfam" id="PF12796">
    <property type="entry name" value="Ank_2"/>
    <property type="match status" value="4"/>
</dbReference>
<dbReference type="Proteomes" id="UP000653565">
    <property type="component" value="Unassembled WGS sequence"/>
</dbReference>
<dbReference type="CDD" id="cd06922">
    <property type="entry name" value="ChtBD1_GH18_1"/>
    <property type="match status" value="1"/>
</dbReference>
<evidence type="ECO:0000259" key="17">
    <source>
        <dbReference type="PROSITE" id="PS51910"/>
    </source>
</evidence>
<dbReference type="SMART" id="SM00636">
    <property type="entry name" value="Glyco_18"/>
    <property type="match status" value="1"/>
</dbReference>
<organism evidence="18 19">
    <name type="scientific">Aspergillus fumigatiaffinis</name>
    <dbReference type="NCBI Taxonomy" id="340414"/>
    <lineage>
        <taxon>Eukaryota</taxon>
        <taxon>Fungi</taxon>
        <taxon>Dikarya</taxon>
        <taxon>Ascomycota</taxon>
        <taxon>Pezizomycotina</taxon>
        <taxon>Eurotiomycetes</taxon>
        <taxon>Eurotiomycetidae</taxon>
        <taxon>Eurotiales</taxon>
        <taxon>Aspergillaceae</taxon>
        <taxon>Aspergillus</taxon>
        <taxon>Aspergillus subgen. Fumigati</taxon>
    </lineage>
</organism>
<dbReference type="Gene3D" id="3.30.60.10">
    <property type="entry name" value="Endochitinase-like"/>
    <property type="match status" value="2"/>
</dbReference>
<dbReference type="PRINTS" id="PR01415">
    <property type="entry name" value="ANKYRIN"/>
</dbReference>
<evidence type="ECO:0000256" key="6">
    <source>
        <dbReference type="ARBA" id="ARBA00022801"/>
    </source>
</evidence>
<keyword evidence="4 14" id="KW-0147">Chitin-binding</keyword>
<dbReference type="GO" id="GO:0008843">
    <property type="term" value="F:endochitinase activity"/>
    <property type="evidence" value="ECO:0007669"/>
    <property type="project" value="UniProtKB-EC"/>
</dbReference>
<feature type="domain" description="Chitin-binding type-1" evidence="16">
    <location>
        <begin position="493"/>
        <end position="530"/>
    </location>
</feature>
<keyword evidence="8" id="KW-0843">Virulence</keyword>
<evidence type="ECO:0000256" key="8">
    <source>
        <dbReference type="ARBA" id="ARBA00023026"/>
    </source>
</evidence>
<keyword evidence="11 15" id="KW-0326">Glycosidase</keyword>
<dbReference type="GO" id="GO:0000272">
    <property type="term" value="P:polysaccharide catabolic process"/>
    <property type="evidence" value="ECO:0007669"/>
    <property type="project" value="UniProtKB-KW"/>
</dbReference>
<evidence type="ECO:0000313" key="18">
    <source>
        <dbReference type="EMBL" id="KAF4234130.1"/>
    </source>
</evidence>
<dbReference type="GO" id="GO:0008061">
    <property type="term" value="F:chitin binding"/>
    <property type="evidence" value="ECO:0007669"/>
    <property type="project" value="UniProtKB-UniRule"/>
</dbReference>
<feature type="disulfide bond" evidence="14">
    <location>
        <begin position="524"/>
        <end position="528"/>
    </location>
</feature>
<evidence type="ECO:0000313" key="19">
    <source>
        <dbReference type="Proteomes" id="UP000653565"/>
    </source>
</evidence>
<evidence type="ECO:0000256" key="9">
    <source>
        <dbReference type="ARBA" id="ARBA00023043"/>
    </source>
</evidence>
<dbReference type="EMBL" id="JAAAPX010000071">
    <property type="protein sequence ID" value="KAF4234130.1"/>
    <property type="molecule type" value="Genomic_DNA"/>
</dbReference>
<comment type="catalytic activity">
    <reaction evidence="1">
        <text>Random endo-hydrolysis of N-acetyl-beta-D-glucosaminide (1-&gt;4)-beta-linkages in chitin and chitodextrins.</text>
        <dbReference type="EC" id="3.2.1.14"/>
    </reaction>
</comment>
<comment type="caution">
    <text evidence="18">The sequence shown here is derived from an EMBL/GenBank/DDBJ whole genome shotgun (WGS) entry which is preliminary data.</text>
</comment>
<reference evidence="18" key="2">
    <citation type="submission" date="2020-04" db="EMBL/GenBank/DDBJ databases">
        <authorList>
            <person name="Santos R.A.C."/>
            <person name="Steenwyk J.L."/>
            <person name="Rivero-Menendez O."/>
            <person name="Mead M.E."/>
            <person name="Silva L.P."/>
            <person name="Bastos R.W."/>
            <person name="Alastruey-Izquierdo A."/>
            <person name="Goldman G.H."/>
            <person name="Rokas A."/>
        </authorList>
    </citation>
    <scope>NUCLEOTIDE SEQUENCE</scope>
    <source>
        <strain evidence="18">CNM-CM6805</strain>
    </source>
</reference>
<evidence type="ECO:0000256" key="5">
    <source>
        <dbReference type="ARBA" id="ARBA00022737"/>
    </source>
</evidence>
<evidence type="ECO:0000256" key="14">
    <source>
        <dbReference type="PROSITE-ProRule" id="PRU00261"/>
    </source>
</evidence>
<comment type="caution">
    <text evidence="14">Lacks conserved residue(s) required for the propagation of feature annotation.</text>
</comment>
<dbReference type="SUPFAM" id="SSF57016">
    <property type="entry name" value="Plant lectins/antimicrobial peptides"/>
    <property type="match status" value="2"/>
</dbReference>
<dbReference type="InterPro" id="IPR002110">
    <property type="entry name" value="Ankyrin_rpt"/>
</dbReference>
<dbReference type="GO" id="GO:0006032">
    <property type="term" value="P:chitin catabolic process"/>
    <property type="evidence" value="ECO:0007669"/>
    <property type="project" value="UniProtKB-KW"/>
</dbReference>
<evidence type="ECO:0000256" key="3">
    <source>
        <dbReference type="ARBA" id="ARBA00012729"/>
    </source>
</evidence>
<evidence type="ECO:0000256" key="11">
    <source>
        <dbReference type="ARBA" id="ARBA00023295"/>
    </source>
</evidence>
<evidence type="ECO:0000256" key="10">
    <source>
        <dbReference type="ARBA" id="ARBA00023277"/>
    </source>
</evidence>
<evidence type="ECO:0000259" key="16">
    <source>
        <dbReference type="PROSITE" id="PS50941"/>
    </source>
</evidence>
<dbReference type="InterPro" id="IPR001223">
    <property type="entry name" value="Glyco_hydro18_cat"/>
</dbReference>
<keyword evidence="9 13" id="KW-0040">ANK repeat</keyword>
<feature type="repeat" description="ANK" evidence="13">
    <location>
        <begin position="58"/>
        <end position="90"/>
    </location>
</feature>
<feature type="domain" description="Chitin-binding type-1" evidence="16">
    <location>
        <begin position="569"/>
        <end position="617"/>
    </location>
</feature>
<dbReference type="PROSITE" id="PS50297">
    <property type="entry name" value="ANK_REP_REGION"/>
    <property type="match status" value="10"/>
</dbReference>
<protein>
    <recommendedName>
        <fullName evidence="3">chitinase</fullName>
        <ecNumber evidence="3">3.2.1.14</ecNumber>
    </recommendedName>
</protein>
<feature type="domain" description="GH18" evidence="17">
    <location>
        <begin position="677"/>
        <end position="924"/>
    </location>
</feature>
<name>A0A8H4M9S0_9EURO</name>
<dbReference type="PROSITE" id="PS50088">
    <property type="entry name" value="ANK_REPEAT"/>
    <property type="match status" value="10"/>
</dbReference>
<dbReference type="Pfam" id="PF00023">
    <property type="entry name" value="Ank"/>
    <property type="match status" value="2"/>
</dbReference>
<dbReference type="PROSITE" id="PS51910">
    <property type="entry name" value="GH18_2"/>
    <property type="match status" value="1"/>
</dbReference>
<dbReference type="InterPro" id="IPR029070">
    <property type="entry name" value="Chitinase_insertion_sf"/>
</dbReference>
<feature type="repeat" description="ANK" evidence="13">
    <location>
        <begin position="267"/>
        <end position="299"/>
    </location>
</feature>
<feature type="repeat" description="ANK" evidence="13">
    <location>
        <begin position="234"/>
        <end position="266"/>
    </location>
</feature>
<dbReference type="SUPFAM" id="SSF51445">
    <property type="entry name" value="(Trans)glycosidases"/>
    <property type="match status" value="1"/>
</dbReference>
<evidence type="ECO:0000256" key="1">
    <source>
        <dbReference type="ARBA" id="ARBA00000822"/>
    </source>
</evidence>
<evidence type="ECO:0000256" key="13">
    <source>
        <dbReference type="PROSITE-ProRule" id="PRU00023"/>
    </source>
</evidence>
<feature type="disulfide bond" evidence="14">
    <location>
        <begin position="591"/>
        <end position="605"/>
    </location>
</feature>
<reference evidence="18" key="1">
    <citation type="journal article" date="2020" name="bioRxiv">
        <title>Genomic and phenotypic heterogeneity of clinical isolates of the human pathogens Aspergillus fumigatus, Aspergillus lentulus and Aspergillus fumigatiaffinis.</title>
        <authorList>
            <person name="dos Santos R.A.C."/>
            <person name="Steenwyk J.L."/>
            <person name="Rivero-Menendez O."/>
            <person name="Mead M.E."/>
            <person name="Silva L.P."/>
            <person name="Bastos R.W."/>
            <person name="Alastruey-Izquierdo A."/>
            <person name="Goldman G.H."/>
            <person name="Rokas A."/>
        </authorList>
    </citation>
    <scope>NUCLEOTIDE SEQUENCE</scope>
    <source>
        <strain evidence="18">CNM-CM6805</strain>
    </source>
</reference>
<feature type="repeat" description="ANK" evidence="13">
    <location>
        <begin position="467"/>
        <end position="499"/>
    </location>
</feature>
<keyword evidence="5" id="KW-0677">Repeat</keyword>
<feature type="repeat" description="ANK" evidence="13">
    <location>
        <begin position="103"/>
        <end position="125"/>
    </location>
</feature>
<dbReference type="InterPro" id="IPR036861">
    <property type="entry name" value="Endochitinase-like_sf"/>
</dbReference>
<feature type="repeat" description="ANK" evidence="13">
    <location>
        <begin position="366"/>
        <end position="398"/>
    </location>
</feature>
<evidence type="ECO:0000256" key="7">
    <source>
        <dbReference type="ARBA" id="ARBA00023024"/>
    </source>
</evidence>
<evidence type="ECO:0000256" key="2">
    <source>
        <dbReference type="ARBA" id="ARBA00008682"/>
    </source>
</evidence>
<keyword evidence="6 15" id="KW-0378">Hydrolase</keyword>
<keyword evidence="7" id="KW-0146">Chitin degradation</keyword>
<dbReference type="InterPro" id="IPR017853">
    <property type="entry name" value="GH"/>
</dbReference>
<dbReference type="Pfam" id="PF00187">
    <property type="entry name" value="Chitin_bind_1"/>
    <property type="match status" value="1"/>
</dbReference>
<feature type="repeat" description="ANK" evidence="13">
    <location>
        <begin position="399"/>
        <end position="431"/>
    </location>
</feature>
<comment type="similarity">
    <text evidence="2">Belongs to the glycosyl hydrolase 18 family. Chitinase class V subfamily.</text>
</comment>
<dbReference type="Gene3D" id="3.20.20.80">
    <property type="entry name" value="Glycosidases"/>
    <property type="match status" value="2"/>
</dbReference>
<keyword evidence="14" id="KW-1015">Disulfide bond</keyword>
<gene>
    <name evidence="18" type="ORF">CNMCM6805_008836</name>
</gene>
<sequence length="1695" mass="186327">MIFCDLEDLHDQIDSQENINAVDEFYGSALFAAVYKGNEQVTSMLLESGADVNAIGSVFHSVLQLASSQGSTSMMKLLLQAGANVNAEGELLLAHGANPHGGEGRSPLLVAAELGHIHLVDRLLEIEDIDVNFKCDRTATTPLRQALELGHETIAERLAADSRIDKEYAFHIAVASGNLKIVRFLVEQKGIRTDSVSEWGTTAIISALSSNSDETATYLLAKYAFDNPNCPACYGMSAVDVAAENGLENALRILLQKGGDISKNSMGSCTSLQLAARQGHERVVELLLEYGADPTAPPGEMPPLIEAAAHGRASVIRILLDRPDVDVNYRGRRNMTPLLHAAFSGHYEAVRVILESGGEINSQNDFGVTALSVAASSGFTDVVMLLLSYGAKTDMEGGTGITALSSAVKNEQVSIVEMLLSHGANVNSTDTSGEAPLYLAVRNRQEEMVRLLLRRADIELDPRSPEDGLTPLELAEEEGYEEIVMLLLERGAAQNCSKENPCAAGCCSKYGYCGTGDEFCGEGCVDTCDYKLGCDASNPCKTGCCNKYGVCGLGPDYCGANCVAGCDSKAECDPGFGAEWADTSSCPLNVCCSKYEFCGTTAEFCGDKKADRPSCSKSGNLQRVVGYYETWSTRRRCNKFWPEKIPLGVYTHINVAFAVINPETFEIAPSLQADIDLYRFLATYNFDGIDLDWEYPVADDRSGRPEDYKNLPILLKNLIAALKNTGGRDGLSITLPASYWCLQHFDVKQISQNVDFLNVMTYDMHGTWDKGNKWLGAYLNAHTSLTEIKNSMDLLWRNDIPPEKVVLGMAFYGRAFTVVDPACTTPGCLFASGAEPGECSSEVGILMMSEIDKIIQEKSLKPTLYKDEAVKIAAWDDQWVGYDDADTFQLKADFARSQCLGGVMVWAISHDLLDGTYSRALGTVANRKVVALAAHIEQNDTITIKHDQCKWTNCGEGCPSGWVTVDRSDRGKREGEIMLDDGACLVEKQFHVLCCPPDQEVPTCGWYSFNNGRCEGKCPDGMTEIGGTNRGCSGVKGNYQAACCTTGTKNMALHQKCEWGASFLCDSYTCPAQNPDILALSCNGNGGSACSGDWRTDKNEERKYCCDSGDDNMKWDDCTWEDHYSATGLILVPAGTRSYCASNCPADKVRVAMEHYNTCARKTGSRAKCCTPKYTSTITPVDPLVTLWESDLTAWLQNPTCSSSTYSDAWLYGGLKKRSTSYGTLTGFPARNLAMGGQYAPFEKRQDQLILFSSNSIILILTDIIFAYRSNSIAAKVSEEIKVWDKIIGAQYTYLATSQMMPFLMDQWDFYGTVATDLAGDIICNLPKWDEFIKLCTLPVSENITCANIDRDAWDPEYSVDPDTYGTSSESAAKRALDPLDKRDGQSRLFTVDCGIDPVTNLRRVMYIDSQPYPNGDGGNSLERANGLTVRFALANPADCTDATIDPNAPNNIWAWVTEHILELQLIPRAIEFMVTGILPPVQGLAEYRSKHNLLPWDVAQLLGLDYSQWAAGITSAPGSPISRIFDSLGSITNPGVLIFNGKQPFGNDTWANVNVPDPSRVRAALDQIRIVVSVFEYLNDITVNSKLTQVYKGASKEWRLFQSTVNKARPGGNYDTYLLWREFMENFFGRMTLWVRTWAADHLSQLEDTWREVYNVAPDAPTRDLAFAYLQEIEVMRERVRRIRFDTSMFIYMG</sequence>
<dbReference type="Gene3D" id="3.10.50.10">
    <property type="match status" value="1"/>
</dbReference>
<evidence type="ECO:0000256" key="15">
    <source>
        <dbReference type="RuleBase" id="RU000489"/>
    </source>
</evidence>
<dbReference type="InterPro" id="IPR011583">
    <property type="entry name" value="Chitinase_II/V-like_cat"/>
</dbReference>
<dbReference type="PROSITE" id="PS01095">
    <property type="entry name" value="GH18_1"/>
    <property type="match status" value="1"/>
</dbReference>
<dbReference type="InterPro" id="IPR001579">
    <property type="entry name" value="Glyco_hydro_18_chit_AS"/>
</dbReference>
<dbReference type="PANTHER" id="PTHR24173">
    <property type="entry name" value="ANKYRIN REPEAT CONTAINING"/>
    <property type="match status" value="1"/>
</dbReference>
<proteinExistence type="inferred from homology"/>
<dbReference type="InterPro" id="IPR001002">
    <property type="entry name" value="Chitin-bd_1"/>
</dbReference>
<evidence type="ECO:0000256" key="4">
    <source>
        <dbReference type="ARBA" id="ARBA00022669"/>
    </source>
</evidence>
<feature type="repeat" description="ANK" evidence="13">
    <location>
        <begin position="28"/>
        <end position="57"/>
    </location>
</feature>
<feature type="disulfide bond" evidence="14">
    <location>
        <begin position="506"/>
        <end position="520"/>
    </location>
</feature>
<feature type="repeat" description="ANK" evidence="13">
    <location>
        <begin position="333"/>
        <end position="365"/>
    </location>
</feature>
<keyword evidence="10" id="KW-0119">Carbohydrate metabolism</keyword>
<dbReference type="PANTHER" id="PTHR24173:SF74">
    <property type="entry name" value="ANKYRIN REPEAT DOMAIN-CONTAINING PROTEIN 16"/>
    <property type="match status" value="1"/>
</dbReference>
<dbReference type="SUPFAM" id="SSF54556">
    <property type="entry name" value="Chitinase insertion domain"/>
    <property type="match status" value="1"/>
</dbReference>